<evidence type="ECO:0000259" key="6">
    <source>
        <dbReference type="Pfam" id="PF00884"/>
    </source>
</evidence>
<protein>
    <submittedName>
        <fullName evidence="7">Arylsulfatase</fullName>
        <ecNumber evidence="7">3.1.6.1</ecNumber>
    </submittedName>
</protein>
<accession>A0A5C6F5E3</accession>
<name>A0A5C6F5E3_9BACT</name>
<dbReference type="GO" id="GO:0004065">
    <property type="term" value="F:arylsulfatase activity"/>
    <property type="evidence" value="ECO:0007669"/>
    <property type="project" value="UniProtKB-EC"/>
</dbReference>
<dbReference type="EC" id="3.1.6.1" evidence="7"/>
<dbReference type="Gene3D" id="3.30.1120.10">
    <property type="match status" value="1"/>
</dbReference>
<dbReference type="PANTHER" id="PTHR42693">
    <property type="entry name" value="ARYLSULFATASE FAMILY MEMBER"/>
    <property type="match status" value="1"/>
</dbReference>
<evidence type="ECO:0000256" key="5">
    <source>
        <dbReference type="SAM" id="MobiDB-lite"/>
    </source>
</evidence>
<dbReference type="RefSeq" id="WP_146458865.1">
    <property type="nucleotide sequence ID" value="NZ_SJPW01000004.1"/>
</dbReference>
<reference evidence="7 8" key="1">
    <citation type="submission" date="2019-02" db="EMBL/GenBank/DDBJ databases">
        <title>Deep-cultivation of Planctomycetes and their phenomic and genomic characterization uncovers novel biology.</title>
        <authorList>
            <person name="Wiegand S."/>
            <person name="Jogler M."/>
            <person name="Boedeker C."/>
            <person name="Pinto D."/>
            <person name="Vollmers J."/>
            <person name="Rivas-Marin E."/>
            <person name="Kohn T."/>
            <person name="Peeters S.H."/>
            <person name="Heuer A."/>
            <person name="Rast P."/>
            <person name="Oberbeckmann S."/>
            <person name="Bunk B."/>
            <person name="Jeske O."/>
            <person name="Meyerdierks A."/>
            <person name="Storesund J.E."/>
            <person name="Kallscheuer N."/>
            <person name="Luecker S."/>
            <person name="Lage O.M."/>
            <person name="Pohl T."/>
            <person name="Merkel B.J."/>
            <person name="Hornburger P."/>
            <person name="Mueller R.-W."/>
            <person name="Bruemmer F."/>
            <person name="Labrenz M."/>
            <person name="Spormann A.M."/>
            <person name="Op Den Camp H."/>
            <person name="Overmann J."/>
            <person name="Amann R."/>
            <person name="Jetten M.S.M."/>
            <person name="Mascher T."/>
            <person name="Medema M.H."/>
            <person name="Devos D.P."/>
            <person name="Kaster A.-K."/>
            <person name="Ovreas L."/>
            <person name="Rohde M."/>
            <person name="Galperin M.Y."/>
            <person name="Jogler C."/>
        </authorList>
    </citation>
    <scope>NUCLEOTIDE SEQUENCE [LARGE SCALE GENOMIC DNA]</scope>
    <source>
        <strain evidence="7 8">Poly51</strain>
    </source>
</reference>
<feature type="domain" description="Sulfatase N-terminal" evidence="6">
    <location>
        <begin position="28"/>
        <end position="342"/>
    </location>
</feature>
<dbReference type="PANTHER" id="PTHR42693:SF53">
    <property type="entry name" value="ENDO-4-O-SULFATASE"/>
    <property type="match status" value="1"/>
</dbReference>
<dbReference type="EMBL" id="SJPW01000004">
    <property type="protein sequence ID" value="TWU54691.1"/>
    <property type="molecule type" value="Genomic_DNA"/>
</dbReference>
<dbReference type="Gene3D" id="3.40.720.10">
    <property type="entry name" value="Alkaline Phosphatase, subunit A"/>
    <property type="match status" value="1"/>
</dbReference>
<comment type="similarity">
    <text evidence="1">Belongs to the sulfatase family.</text>
</comment>
<dbReference type="AlphaFoldDB" id="A0A5C6F5E3"/>
<gene>
    <name evidence="7" type="primary">atsA_59</name>
    <name evidence="7" type="ORF">Poly51_34100</name>
</gene>
<dbReference type="SUPFAM" id="SSF53649">
    <property type="entry name" value="Alkaline phosphatase-like"/>
    <property type="match status" value="1"/>
</dbReference>
<organism evidence="7 8">
    <name type="scientific">Rubripirellula tenax</name>
    <dbReference type="NCBI Taxonomy" id="2528015"/>
    <lineage>
        <taxon>Bacteria</taxon>
        <taxon>Pseudomonadati</taxon>
        <taxon>Planctomycetota</taxon>
        <taxon>Planctomycetia</taxon>
        <taxon>Pirellulales</taxon>
        <taxon>Pirellulaceae</taxon>
        <taxon>Rubripirellula</taxon>
    </lineage>
</organism>
<keyword evidence="3 7" id="KW-0378">Hydrolase</keyword>
<evidence type="ECO:0000256" key="2">
    <source>
        <dbReference type="ARBA" id="ARBA00022723"/>
    </source>
</evidence>
<dbReference type="InterPro" id="IPR017850">
    <property type="entry name" value="Alkaline_phosphatase_core_sf"/>
</dbReference>
<keyword evidence="4" id="KW-0106">Calcium</keyword>
<dbReference type="Proteomes" id="UP000318288">
    <property type="component" value="Unassembled WGS sequence"/>
</dbReference>
<evidence type="ECO:0000256" key="4">
    <source>
        <dbReference type="ARBA" id="ARBA00022837"/>
    </source>
</evidence>
<dbReference type="InterPro" id="IPR000917">
    <property type="entry name" value="Sulfatase_N"/>
</dbReference>
<comment type="caution">
    <text evidence="7">The sequence shown here is derived from an EMBL/GenBank/DDBJ whole genome shotgun (WGS) entry which is preliminary data.</text>
</comment>
<dbReference type="GO" id="GO:0046872">
    <property type="term" value="F:metal ion binding"/>
    <property type="evidence" value="ECO:0007669"/>
    <property type="project" value="UniProtKB-KW"/>
</dbReference>
<evidence type="ECO:0000256" key="3">
    <source>
        <dbReference type="ARBA" id="ARBA00022801"/>
    </source>
</evidence>
<dbReference type="OrthoDB" id="9783154at2"/>
<evidence type="ECO:0000313" key="7">
    <source>
        <dbReference type="EMBL" id="TWU54691.1"/>
    </source>
</evidence>
<dbReference type="InterPro" id="IPR050738">
    <property type="entry name" value="Sulfatase"/>
</dbReference>
<keyword evidence="2" id="KW-0479">Metal-binding</keyword>
<keyword evidence="8" id="KW-1185">Reference proteome</keyword>
<dbReference type="InterPro" id="IPR024607">
    <property type="entry name" value="Sulfatase_CS"/>
</dbReference>
<proteinExistence type="inferred from homology"/>
<feature type="compositionally biased region" description="Basic and acidic residues" evidence="5">
    <location>
        <begin position="455"/>
        <end position="473"/>
    </location>
</feature>
<dbReference type="Pfam" id="PF00884">
    <property type="entry name" value="Sulfatase"/>
    <property type="match status" value="1"/>
</dbReference>
<dbReference type="PROSITE" id="PS00149">
    <property type="entry name" value="SULFATASE_2"/>
    <property type="match status" value="1"/>
</dbReference>
<sequence>MMRFVYFATVVAAVLFRTSGDSHADQRPNIVLIVADDLGYSDVGFNGCKEIPTPNLDALAQSGVVFECGYASHPYCSPSRAGLLTGRYQQRFGHECNPEPGAVAFGDQAPGLPLGEKTLANVLGDAGYVTGAIGKWHLGDTPRYWPNRRGFQEWFGFSAGGLSYWGDVGKKPVALGVHRGDLPVDPETLTYLTDDFSNEAVQFVDRHRDQPFFLYLAYNAPHAPDQATKTHLSKTEHIEYGGRAVYGAMVAGMDEGIGRVTDKLKEVGIAENTLVIFYSDNGGRKEHAVNFPFRGHKGMLFEGGIRVPFLMTWPERFPQGVTHGSPISALDIFPTVLDAAGIAADANSDLDGVDLIPSLVAGGKEQAESSRRFFWRYAMGDQQYGFAVRDGDMKLVRSGYKNRDLLFDLANDPWERNDLAKQQPDTVKRLGQLILKWDSKNVEPKWLDAHGPNVRSEEDSRQKTIEAASRGER</sequence>
<evidence type="ECO:0000313" key="8">
    <source>
        <dbReference type="Proteomes" id="UP000318288"/>
    </source>
</evidence>
<feature type="region of interest" description="Disordered" evidence="5">
    <location>
        <begin position="446"/>
        <end position="473"/>
    </location>
</feature>
<evidence type="ECO:0000256" key="1">
    <source>
        <dbReference type="ARBA" id="ARBA00008779"/>
    </source>
</evidence>